<dbReference type="RefSeq" id="WP_135480651.1">
    <property type="nucleotide sequence ID" value="NZ_SRMF01000001.1"/>
</dbReference>
<keyword evidence="2" id="KW-0813">Transport</keyword>
<dbReference type="SUPFAM" id="SSF52540">
    <property type="entry name" value="P-loop containing nucleoside triphosphate hydrolases"/>
    <property type="match status" value="1"/>
</dbReference>
<keyword evidence="3" id="KW-0547">Nucleotide-binding</keyword>
<protein>
    <submittedName>
        <fullName evidence="6">Dipeptide ABC transporter ATP-binding protein</fullName>
    </submittedName>
</protein>
<dbReference type="NCBIfam" id="TIGR01727">
    <property type="entry name" value="oligo_HPY"/>
    <property type="match status" value="1"/>
</dbReference>
<dbReference type="Pfam" id="PF08352">
    <property type="entry name" value="oligo_HPY"/>
    <property type="match status" value="1"/>
</dbReference>
<evidence type="ECO:0000313" key="6">
    <source>
        <dbReference type="EMBL" id="TGG95186.1"/>
    </source>
</evidence>
<organism evidence="6 7">
    <name type="scientific">Natronospirillum operosum</name>
    <dbReference type="NCBI Taxonomy" id="2759953"/>
    <lineage>
        <taxon>Bacteria</taxon>
        <taxon>Pseudomonadati</taxon>
        <taxon>Pseudomonadota</taxon>
        <taxon>Gammaproteobacteria</taxon>
        <taxon>Oceanospirillales</taxon>
        <taxon>Natronospirillaceae</taxon>
        <taxon>Natronospirillum</taxon>
    </lineage>
</organism>
<dbReference type="SMART" id="SM00382">
    <property type="entry name" value="AAA"/>
    <property type="match status" value="1"/>
</dbReference>
<evidence type="ECO:0000313" key="7">
    <source>
        <dbReference type="Proteomes" id="UP000297475"/>
    </source>
</evidence>
<dbReference type="InterPro" id="IPR017871">
    <property type="entry name" value="ABC_transporter-like_CS"/>
</dbReference>
<evidence type="ECO:0000256" key="2">
    <source>
        <dbReference type="ARBA" id="ARBA00022448"/>
    </source>
</evidence>
<dbReference type="GO" id="GO:0016887">
    <property type="term" value="F:ATP hydrolysis activity"/>
    <property type="evidence" value="ECO:0007669"/>
    <property type="project" value="InterPro"/>
</dbReference>
<dbReference type="PROSITE" id="PS50893">
    <property type="entry name" value="ABC_TRANSPORTER_2"/>
    <property type="match status" value="1"/>
</dbReference>
<reference evidence="6 7" key="1">
    <citation type="submission" date="2019-04" db="EMBL/GenBank/DDBJ databases">
        <title>Natronospirillum operosus gen. nov., sp. nov., a haloalkaliphilic satellite isolated from decaying biomass of laboratory culture of cyanobacterium Geitlerinema sp. and proposal of Natronospirillaceae fam. nov. and Saccharospirillaceae fam. nov.</title>
        <authorList>
            <person name="Kevbrin V."/>
            <person name="Boltyanskaya Y."/>
            <person name="Koziaeva V."/>
            <person name="Grouzdev D.S."/>
            <person name="Park M."/>
            <person name="Cho J."/>
        </authorList>
    </citation>
    <scope>NUCLEOTIDE SEQUENCE [LARGE SCALE GENOMIC DNA]</scope>
    <source>
        <strain evidence="6 7">G-116</strain>
    </source>
</reference>
<comment type="caution">
    <text evidence="6">The sequence shown here is derived from an EMBL/GenBank/DDBJ whole genome shotgun (WGS) entry which is preliminary data.</text>
</comment>
<sequence length="354" mass="39225">MTEQQQAVASGQREVVLRAEQLGKVFGKTVRQGWRRVDQGVRAVNDVNFELHRGETLGLVGESGCGKSTLARLLVRLMDPTEGRVEVLGQNLLELKREDLRQARRRIQMIFQDPYSSLNPRMTVGEIIGEPWQVFPDIVPPAQREARIGELLQQVGLNKSDADRYPHQFSGGQRQRIGIARALAVEPEVIICDEPVSALDVSVQAQVINLLMDIQRDTGVSYVFIAHDLSVVRQISDRIMVMYLGEIVEGGAVDAVYESPQHPYTTALLSSIPVHDPEQQSRQVLKLPGEVPSPMNPPSGCKFHTRCPYATEICSQEVPAVTGDLAVRGVRCHHASTLNFDPYIEHITGRVASG</sequence>
<dbReference type="PROSITE" id="PS00211">
    <property type="entry name" value="ABC_TRANSPORTER_1"/>
    <property type="match status" value="1"/>
</dbReference>
<keyword evidence="4 6" id="KW-0067">ATP-binding</keyword>
<accession>A0A4Z0WHD4</accession>
<dbReference type="EMBL" id="SRMF01000001">
    <property type="protein sequence ID" value="TGG95186.1"/>
    <property type="molecule type" value="Genomic_DNA"/>
</dbReference>
<dbReference type="AlphaFoldDB" id="A0A4Z0WHD4"/>
<name>A0A4Z0WHD4_9GAMM</name>
<dbReference type="PANTHER" id="PTHR43776:SF7">
    <property type="entry name" value="D,D-DIPEPTIDE TRANSPORT ATP-BINDING PROTEIN DDPF-RELATED"/>
    <property type="match status" value="1"/>
</dbReference>
<dbReference type="PANTHER" id="PTHR43776">
    <property type="entry name" value="TRANSPORT ATP-BINDING PROTEIN"/>
    <property type="match status" value="1"/>
</dbReference>
<gene>
    <name evidence="6" type="ORF">E4656_01840</name>
</gene>
<keyword evidence="7" id="KW-1185">Reference proteome</keyword>
<evidence type="ECO:0000256" key="1">
    <source>
        <dbReference type="ARBA" id="ARBA00005417"/>
    </source>
</evidence>
<dbReference type="Gene3D" id="3.40.50.300">
    <property type="entry name" value="P-loop containing nucleotide triphosphate hydrolases"/>
    <property type="match status" value="1"/>
</dbReference>
<feature type="domain" description="ABC transporter" evidence="5">
    <location>
        <begin position="17"/>
        <end position="269"/>
    </location>
</feature>
<dbReference type="Pfam" id="PF00005">
    <property type="entry name" value="ABC_tran"/>
    <property type="match status" value="1"/>
</dbReference>
<dbReference type="OrthoDB" id="9802264at2"/>
<dbReference type="InterPro" id="IPR050319">
    <property type="entry name" value="ABC_transp_ATP-bind"/>
</dbReference>
<dbReference type="CDD" id="cd03257">
    <property type="entry name" value="ABC_NikE_OppD_transporters"/>
    <property type="match status" value="1"/>
</dbReference>
<dbReference type="InterPro" id="IPR003439">
    <property type="entry name" value="ABC_transporter-like_ATP-bd"/>
</dbReference>
<dbReference type="GO" id="GO:0005524">
    <property type="term" value="F:ATP binding"/>
    <property type="evidence" value="ECO:0007669"/>
    <property type="project" value="UniProtKB-KW"/>
</dbReference>
<evidence type="ECO:0000256" key="3">
    <source>
        <dbReference type="ARBA" id="ARBA00022741"/>
    </source>
</evidence>
<proteinExistence type="inferred from homology"/>
<dbReference type="FunFam" id="3.40.50.300:FF:000016">
    <property type="entry name" value="Oligopeptide ABC transporter ATP-binding component"/>
    <property type="match status" value="1"/>
</dbReference>
<dbReference type="InterPro" id="IPR003593">
    <property type="entry name" value="AAA+_ATPase"/>
</dbReference>
<comment type="similarity">
    <text evidence="1">Belongs to the ABC transporter superfamily.</text>
</comment>
<dbReference type="NCBIfam" id="NF008453">
    <property type="entry name" value="PRK11308.1"/>
    <property type="match status" value="1"/>
</dbReference>
<dbReference type="InterPro" id="IPR027417">
    <property type="entry name" value="P-loop_NTPase"/>
</dbReference>
<evidence type="ECO:0000256" key="4">
    <source>
        <dbReference type="ARBA" id="ARBA00022840"/>
    </source>
</evidence>
<dbReference type="GO" id="GO:0015833">
    <property type="term" value="P:peptide transport"/>
    <property type="evidence" value="ECO:0007669"/>
    <property type="project" value="InterPro"/>
</dbReference>
<dbReference type="Proteomes" id="UP000297475">
    <property type="component" value="Unassembled WGS sequence"/>
</dbReference>
<evidence type="ECO:0000259" key="5">
    <source>
        <dbReference type="PROSITE" id="PS50893"/>
    </source>
</evidence>
<dbReference type="GO" id="GO:0055085">
    <property type="term" value="P:transmembrane transport"/>
    <property type="evidence" value="ECO:0007669"/>
    <property type="project" value="UniProtKB-ARBA"/>
</dbReference>
<dbReference type="InterPro" id="IPR013563">
    <property type="entry name" value="Oligopep_ABC_C"/>
</dbReference>